<reference evidence="1" key="1">
    <citation type="submission" date="2019-03" db="EMBL/GenBank/DDBJ databases">
        <title>Lake Tanganyika Metagenome-Assembled Genomes (MAGs).</title>
        <authorList>
            <person name="Tran P."/>
        </authorList>
    </citation>
    <scope>NUCLEOTIDE SEQUENCE</scope>
    <source>
        <strain evidence="1">M_DeepCast_400m_m2_100</strain>
    </source>
</reference>
<dbReference type="SUPFAM" id="SSF53098">
    <property type="entry name" value="Ribonuclease H-like"/>
    <property type="match status" value="1"/>
</dbReference>
<dbReference type="InterPro" id="IPR012337">
    <property type="entry name" value="RNaseH-like_sf"/>
</dbReference>
<organism evidence="1 2">
    <name type="scientific">Eiseniibacteriota bacterium</name>
    <dbReference type="NCBI Taxonomy" id="2212470"/>
    <lineage>
        <taxon>Bacteria</taxon>
        <taxon>Candidatus Eiseniibacteriota</taxon>
    </lineage>
</organism>
<dbReference type="EMBL" id="VGIY01000053">
    <property type="protein sequence ID" value="MBM3316895.1"/>
    <property type="molecule type" value="Genomic_DNA"/>
</dbReference>
<proteinExistence type="predicted"/>
<name>A0A937X7C1_UNCEI</name>
<evidence type="ECO:0000313" key="1">
    <source>
        <dbReference type="EMBL" id="MBM3316895.1"/>
    </source>
</evidence>
<protein>
    <recommendedName>
        <fullName evidence="3">Integrase catalytic domain-containing protein</fullName>
    </recommendedName>
</protein>
<comment type="caution">
    <text evidence="1">The sequence shown here is derived from an EMBL/GenBank/DDBJ whole genome shotgun (WGS) entry which is preliminary data.</text>
</comment>
<accession>A0A937X7C1</accession>
<dbReference type="Proteomes" id="UP000748308">
    <property type="component" value="Unassembled WGS sequence"/>
</dbReference>
<sequence>MPSDTLLVHAWVKQQIREATAWDQIPRFLLHDNDGVCGQFGRPVHVERAGGKRSYRCHLERWLDEVMGIEGLPIPFGAPNASPHVERFMRTLREEALNHFLFLGEGHVRRVVREYVRYDNGARPSQAIHGIPEPYPELKQPPPSSGRLVALPVLGGVLHDYRLVA</sequence>
<gene>
    <name evidence="1" type="ORF">FJY75_03490</name>
</gene>
<evidence type="ECO:0000313" key="2">
    <source>
        <dbReference type="Proteomes" id="UP000748308"/>
    </source>
</evidence>
<dbReference type="AlphaFoldDB" id="A0A937X7C1"/>
<evidence type="ECO:0008006" key="3">
    <source>
        <dbReference type="Google" id="ProtNLM"/>
    </source>
</evidence>